<dbReference type="Pfam" id="PF17389">
    <property type="entry name" value="Bac_rhamnosid6H"/>
    <property type="match status" value="1"/>
</dbReference>
<evidence type="ECO:0000313" key="9">
    <source>
        <dbReference type="Proteomes" id="UP000823823"/>
    </source>
</evidence>
<dbReference type="EMBL" id="DWZH01000089">
    <property type="protein sequence ID" value="HJB11150.1"/>
    <property type="molecule type" value="Genomic_DNA"/>
</dbReference>
<evidence type="ECO:0000313" key="8">
    <source>
        <dbReference type="EMBL" id="HJB11150.1"/>
    </source>
</evidence>
<dbReference type="InterPro" id="IPR008902">
    <property type="entry name" value="Rhamnosid_concanavalin"/>
</dbReference>
<evidence type="ECO:0000256" key="1">
    <source>
        <dbReference type="ARBA" id="ARBA00001445"/>
    </source>
</evidence>
<evidence type="ECO:0000256" key="3">
    <source>
        <dbReference type="ARBA" id="ARBA00022801"/>
    </source>
</evidence>
<comment type="caution">
    <text evidence="8">The sequence shown here is derived from an EMBL/GenBank/DDBJ whole genome shotgun (WGS) entry which is preliminary data.</text>
</comment>
<evidence type="ECO:0000256" key="2">
    <source>
        <dbReference type="ARBA" id="ARBA00012652"/>
    </source>
</evidence>
<reference evidence="8" key="2">
    <citation type="submission" date="2021-04" db="EMBL/GenBank/DDBJ databases">
        <authorList>
            <person name="Gilroy R."/>
        </authorList>
    </citation>
    <scope>NUCLEOTIDE SEQUENCE</scope>
    <source>
        <strain evidence="8">ChiHjej13B12-24818</strain>
    </source>
</reference>
<evidence type="ECO:0000259" key="6">
    <source>
        <dbReference type="Pfam" id="PF17389"/>
    </source>
</evidence>
<dbReference type="GO" id="GO:0030596">
    <property type="term" value="F:alpha-L-rhamnosidase activity"/>
    <property type="evidence" value="ECO:0007669"/>
    <property type="project" value="UniProtKB-EC"/>
</dbReference>
<evidence type="ECO:0000259" key="5">
    <source>
        <dbReference type="Pfam" id="PF08531"/>
    </source>
</evidence>
<dbReference type="Pfam" id="PF08531">
    <property type="entry name" value="Bac_rhamnosid_N"/>
    <property type="match status" value="1"/>
</dbReference>
<dbReference type="Pfam" id="PF05592">
    <property type="entry name" value="Bac_rhamnosid"/>
    <property type="match status" value="1"/>
</dbReference>
<accession>A0A9D2RPE9</accession>
<dbReference type="SUPFAM" id="SSF48208">
    <property type="entry name" value="Six-hairpin glycosidases"/>
    <property type="match status" value="1"/>
</dbReference>
<dbReference type="PANTHER" id="PTHR33307:SF6">
    <property type="entry name" value="ALPHA-RHAMNOSIDASE (EUROFUNG)-RELATED"/>
    <property type="match status" value="1"/>
</dbReference>
<sequence length="763" mass="83273">MTGIDPDLAQWISAPGADPQNPLLRTRLVLGSPPTSARLLVTGLGTFRSFVNGVPAPASRLDPALTDARVRVPVCQTEVSELLTTGENILAIALGRGFHAMTTPNEWRWDTAPWRGPVRAWAHLEVTCADGSTLTVATGEGWRTRPGPVTFDSMYEGETFAPTEDPRAWLLPGYDDSGWVAAIPASDVGSPRLEPQLQEPVMIAEEISPRVVSRSSDRVVLDLGRVIAGWCRYELSEHLDPRAAGVELLARHGEKLRDDGTVDDHNPHIWTDRFQQDRVRLEPAIARAFEPQLSYKGFRYVQLEAVTGSLADVRVTGLLAHADLAPASTLASSDPYLEQFDAAMRASLRNNMHHVPTDTPMHEKNGWTGDALTSLPALVTSFDMRSMLHKWLLDQLDGQRADGSLAVISPSPGWGYEELSPAPEWTTLLPVLIDELATEYGRTELVAEHGGAAAAYLRYELGRRDDQGLISSVLGDYLSPGTAGPAREDKRLTGTLFVARALRALAHAIELAQVAEPSGVEGAADRARPMDAPAGLSELPAPRRLRAEASGLEDAVNTAFLDSERGLYRDGSGAGYRQTSNAVALAFGIVPEELVEKVAGNLIAEVERRGDHHDCGHIGVRYLLPVLSAHGRGDLALRVLATPTAPGWRAWLEAGNSTFMEMWHQPRSCSHYFMGTPVTWIHEHVAGLRRGPDGWREFVVGPDVEVPVDRIEMTRQTVHGRVALRVDRASRVLDVEVPEGTRARVRLPGRDSLLEAGAHTVHW</sequence>
<name>A0A9D2RPE9_9MICO</name>
<comment type="catalytic activity">
    <reaction evidence="1">
        <text>Hydrolysis of terminal non-reducing alpha-L-rhamnose residues in alpha-L-rhamnosides.</text>
        <dbReference type="EC" id="3.2.1.40"/>
    </reaction>
</comment>
<evidence type="ECO:0000259" key="7">
    <source>
        <dbReference type="Pfam" id="PF17390"/>
    </source>
</evidence>
<dbReference type="InterPro" id="IPR016007">
    <property type="entry name" value="Alpha_rhamnosid"/>
</dbReference>
<dbReference type="InterPro" id="IPR035398">
    <property type="entry name" value="Bac_rhamnosid_C"/>
</dbReference>
<dbReference type="EC" id="3.2.1.40" evidence="2"/>
<dbReference type="GO" id="GO:0005975">
    <property type="term" value="P:carbohydrate metabolic process"/>
    <property type="evidence" value="ECO:0007669"/>
    <property type="project" value="InterPro"/>
</dbReference>
<dbReference type="Pfam" id="PF17390">
    <property type="entry name" value="Bac_rhamnosid_C"/>
    <property type="match status" value="1"/>
</dbReference>
<keyword evidence="3 8" id="KW-0378">Hydrolase</keyword>
<feature type="domain" description="Alpha-L-rhamnosidase C-terminal" evidence="7">
    <location>
        <begin position="687"/>
        <end position="759"/>
    </location>
</feature>
<feature type="domain" description="Alpha-L-rhamnosidase concanavalin-like" evidence="4">
    <location>
        <begin position="216"/>
        <end position="320"/>
    </location>
</feature>
<dbReference type="InterPro" id="IPR035396">
    <property type="entry name" value="Bac_rhamnosid6H"/>
</dbReference>
<protein>
    <recommendedName>
        <fullName evidence="2">alpha-L-rhamnosidase</fullName>
        <ecNumber evidence="2">3.2.1.40</ecNumber>
    </recommendedName>
</protein>
<dbReference type="PANTHER" id="PTHR33307">
    <property type="entry name" value="ALPHA-RHAMNOSIDASE (EUROFUNG)"/>
    <property type="match status" value="1"/>
</dbReference>
<dbReference type="Gene3D" id="2.60.120.260">
    <property type="entry name" value="Galactose-binding domain-like"/>
    <property type="match status" value="2"/>
</dbReference>
<gene>
    <name evidence="8" type="ORF">H9786_11595</name>
</gene>
<feature type="domain" description="Bacterial alpha-L-rhamnosidase N-terminal" evidence="5">
    <location>
        <begin position="34"/>
        <end position="204"/>
    </location>
</feature>
<dbReference type="InterPro" id="IPR013737">
    <property type="entry name" value="Bac_rhamnosid_N"/>
</dbReference>
<evidence type="ECO:0000259" key="4">
    <source>
        <dbReference type="Pfam" id="PF05592"/>
    </source>
</evidence>
<feature type="domain" description="Alpha-L-rhamnosidase six-hairpin glycosidase" evidence="6">
    <location>
        <begin position="327"/>
        <end position="685"/>
    </location>
</feature>
<dbReference type="Gene3D" id="2.60.420.10">
    <property type="entry name" value="Maltose phosphorylase, domain 3"/>
    <property type="match status" value="1"/>
</dbReference>
<proteinExistence type="predicted"/>
<dbReference type="InterPro" id="IPR008928">
    <property type="entry name" value="6-hairpin_glycosidase_sf"/>
</dbReference>
<dbReference type="Proteomes" id="UP000823823">
    <property type="component" value="Unassembled WGS sequence"/>
</dbReference>
<reference evidence="8" key="1">
    <citation type="journal article" date="2021" name="PeerJ">
        <title>Extensive microbial diversity within the chicken gut microbiome revealed by metagenomics and culture.</title>
        <authorList>
            <person name="Gilroy R."/>
            <person name="Ravi A."/>
            <person name="Getino M."/>
            <person name="Pursley I."/>
            <person name="Horton D.L."/>
            <person name="Alikhan N.F."/>
            <person name="Baker D."/>
            <person name="Gharbi K."/>
            <person name="Hall N."/>
            <person name="Watson M."/>
            <person name="Adriaenssens E.M."/>
            <person name="Foster-Nyarko E."/>
            <person name="Jarju S."/>
            <person name="Secka A."/>
            <person name="Antonio M."/>
            <person name="Oren A."/>
            <person name="Chaudhuri R.R."/>
            <person name="La Ragione R."/>
            <person name="Hildebrand F."/>
            <person name="Pallen M.J."/>
        </authorList>
    </citation>
    <scope>NUCLEOTIDE SEQUENCE</scope>
    <source>
        <strain evidence="8">ChiHjej13B12-24818</strain>
    </source>
</reference>
<organism evidence="8 9">
    <name type="scientific">Candidatus Brachybacterium merdavium</name>
    <dbReference type="NCBI Taxonomy" id="2838513"/>
    <lineage>
        <taxon>Bacteria</taxon>
        <taxon>Bacillati</taxon>
        <taxon>Actinomycetota</taxon>
        <taxon>Actinomycetes</taxon>
        <taxon>Micrococcales</taxon>
        <taxon>Dermabacteraceae</taxon>
        <taxon>Brachybacterium</taxon>
    </lineage>
</organism>
<dbReference type="Gene3D" id="1.50.10.10">
    <property type="match status" value="1"/>
</dbReference>
<dbReference type="InterPro" id="IPR012341">
    <property type="entry name" value="6hp_glycosidase-like_sf"/>
</dbReference>
<dbReference type="AlphaFoldDB" id="A0A9D2RPE9"/>